<dbReference type="InterPro" id="IPR013087">
    <property type="entry name" value="Znf_C2H2_type"/>
</dbReference>
<dbReference type="GO" id="GO:0000981">
    <property type="term" value="F:DNA-binding transcription factor activity, RNA polymerase II-specific"/>
    <property type="evidence" value="ECO:0007669"/>
    <property type="project" value="TreeGrafter"/>
</dbReference>
<accession>A0AAE8SNX6</accession>
<dbReference type="PANTHER" id="PTHR23235">
    <property type="entry name" value="KRUEPPEL-LIKE TRANSCRIPTION FACTOR"/>
    <property type="match status" value="1"/>
</dbReference>
<evidence type="ECO:0000256" key="1">
    <source>
        <dbReference type="ARBA" id="ARBA00022723"/>
    </source>
</evidence>
<dbReference type="GO" id="GO:0000978">
    <property type="term" value="F:RNA polymerase II cis-regulatory region sequence-specific DNA binding"/>
    <property type="evidence" value="ECO:0007669"/>
    <property type="project" value="TreeGrafter"/>
</dbReference>
<keyword evidence="1" id="KW-0479">Metal-binding</keyword>
<keyword evidence="2 4" id="KW-0863">Zinc-finger</keyword>
<dbReference type="SUPFAM" id="SSF57667">
    <property type="entry name" value="beta-beta-alpha zinc fingers"/>
    <property type="match status" value="1"/>
</dbReference>
<dbReference type="EMBL" id="ONZP01000600">
    <property type="protein sequence ID" value="SPJ88012.1"/>
    <property type="molecule type" value="Genomic_DNA"/>
</dbReference>
<reference evidence="6" key="1">
    <citation type="submission" date="2018-03" db="EMBL/GenBank/DDBJ databases">
        <authorList>
            <person name="Guldener U."/>
        </authorList>
    </citation>
    <scope>NUCLEOTIDE SEQUENCE</scope>
</reference>
<evidence type="ECO:0000256" key="2">
    <source>
        <dbReference type="ARBA" id="ARBA00022771"/>
    </source>
</evidence>
<evidence type="ECO:0000256" key="3">
    <source>
        <dbReference type="ARBA" id="ARBA00022833"/>
    </source>
</evidence>
<dbReference type="Proteomes" id="UP001187734">
    <property type="component" value="Unassembled WGS sequence"/>
</dbReference>
<dbReference type="AlphaFoldDB" id="A0AAE8SNX6"/>
<dbReference type="SMART" id="SM00355">
    <property type="entry name" value="ZnF_C2H2"/>
    <property type="match status" value="2"/>
</dbReference>
<dbReference type="PROSITE" id="PS50157">
    <property type="entry name" value="ZINC_FINGER_C2H2_2"/>
    <property type="match status" value="1"/>
</dbReference>
<name>A0AAE8SNX6_9HYPO</name>
<protein>
    <submittedName>
        <fullName evidence="6">Related to zinc finger protein odd-paired-like (Opl)</fullName>
    </submittedName>
</protein>
<proteinExistence type="predicted"/>
<evidence type="ECO:0000313" key="6">
    <source>
        <dbReference type="EMBL" id="SPJ88012.1"/>
    </source>
</evidence>
<dbReference type="Gene3D" id="3.30.160.60">
    <property type="entry name" value="Classic Zinc Finger"/>
    <property type="match status" value="2"/>
</dbReference>
<dbReference type="InterPro" id="IPR036236">
    <property type="entry name" value="Znf_C2H2_sf"/>
</dbReference>
<evidence type="ECO:0000259" key="5">
    <source>
        <dbReference type="PROSITE" id="PS50157"/>
    </source>
</evidence>
<dbReference type="PROSITE" id="PS00028">
    <property type="entry name" value="ZINC_FINGER_C2H2_1"/>
    <property type="match status" value="1"/>
</dbReference>
<organism evidence="6 7">
    <name type="scientific">Fusarium torulosum</name>
    <dbReference type="NCBI Taxonomy" id="33205"/>
    <lineage>
        <taxon>Eukaryota</taxon>
        <taxon>Fungi</taxon>
        <taxon>Dikarya</taxon>
        <taxon>Ascomycota</taxon>
        <taxon>Pezizomycotina</taxon>
        <taxon>Sordariomycetes</taxon>
        <taxon>Hypocreomycetidae</taxon>
        <taxon>Hypocreales</taxon>
        <taxon>Nectriaceae</taxon>
        <taxon>Fusarium</taxon>
    </lineage>
</organism>
<comment type="caution">
    <text evidence="6">The sequence shown here is derived from an EMBL/GenBank/DDBJ whole genome shotgun (WGS) entry which is preliminary data.</text>
</comment>
<gene>
    <name evidence="6" type="ORF">FTOL_12481</name>
</gene>
<evidence type="ECO:0000313" key="7">
    <source>
        <dbReference type="Proteomes" id="UP001187734"/>
    </source>
</evidence>
<dbReference type="PANTHER" id="PTHR23235:SF120">
    <property type="entry name" value="KRUPPEL-LIKE FACTOR 15"/>
    <property type="match status" value="1"/>
</dbReference>
<keyword evidence="3" id="KW-0862">Zinc</keyword>
<dbReference type="GO" id="GO:0008270">
    <property type="term" value="F:zinc ion binding"/>
    <property type="evidence" value="ECO:0007669"/>
    <property type="project" value="UniProtKB-KW"/>
</dbReference>
<evidence type="ECO:0000256" key="4">
    <source>
        <dbReference type="PROSITE-ProRule" id="PRU00042"/>
    </source>
</evidence>
<keyword evidence="7" id="KW-1185">Reference proteome</keyword>
<sequence>MQSEMNLGPYMDDGVNLYSQAMSYPSTAANFSLAASVYDPRPSLPETSYIFFDSSSTEGAYCFDLTPSSSVADTFESISVDTESEHMSCPDSFLDTRIEQQPFGVVEGHNIGSPMGFHASTEPYVLANRFSMPRCSFKPVYEADSSTSLSAESTFELETAVNPFSLPFNHNSPIHSSSQRKDTELKRARIRSTKGRVKSDPSQVDVIRRAMRKCDYPSCDKAFRRSEHLKRHKQTFHGEGPNRFSCEFCGKDQFNRQDNLNNHRKLHSQPNSRNRGVEFIPAAVPVIEQERRCRKRRAPSNKKGI</sequence>
<feature type="domain" description="C2H2-type" evidence="5">
    <location>
        <begin position="212"/>
        <end position="241"/>
    </location>
</feature>